<dbReference type="OrthoDB" id="4428117at2"/>
<dbReference type="AlphaFoldDB" id="S5THB0"/>
<dbReference type="eggNOG" id="ENOG50328JT">
    <property type="taxonomic scope" value="Bacteria"/>
</dbReference>
<accession>S5THB0</accession>
<protein>
    <submittedName>
        <fullName evidence="1">Uncharacterized protein</fullName>
    </submittedName>
</protein>
<sequence>MDLPPPATVADVIADGAVAQADLDAVLAGASGTVTGVEYSGPQPTDPAEDALVDVRAHFSRSGSVPLRGVRVAVIRAGRWTWLTRRGADFPVPELSGAWPAADDLLRAARTLLGNVPVLLAPHSDGSTSVVAVDVPASTSDTRTAVLNGVAALDEALDAERALIGFAAARGLGIERTSFGVEYSDGVAVEIVDGRVVDIRGGASLAEVRADAVYTSEEHQLLLSGMFPQAQLQPDLRTGFGRLSGSHGAGLEVRSEILGVIVDEEWVWAWADPQLAGTPAAGPASVSARVRRFGGDNAIPAFVRPRTTLELARADALVEAAKPVAGLWAHLTAPLTPTVTGVFLLDAPALRLPGATEAAVRATLRTEAGRRVDQERAAVSYARFRRLPHRVADGVVHLQMPDTGNDVTVP</sequence>
<dbReference type="PATRIC" id="fig|1224163.3.peg.842"/>
<evidence type="ECO:0000313" key="1">
    <source>
        <dbReference type="EMBL" id="AGS34326.1"/>
    </source>
</evidence>
<dbReference type="InterPro" id="IPR049249">
    <property type="entry name" value="DUF6882"/>
</dbReference>
<reference evidence="1 2" key="1">
    <citation type="submission" date="2012-11" db="EMBL/GenBank/DDBJ databases">
        <title>The complete genome sequence of Corynebacterium maris Coryn-1 (=DSM 45190).</title>
        <authorList>
            <person name="Schaffert L."/>
            <person name="Albersmeier A."/>
            <person name="Kalinowski J."/>
            <person name="Ruckert C."/>
        </authorList>
    </citation>
    <scope>NUCLEOTIDE SEQUENCE [LARGE SCALE GENOMIC DNA]</scope>
    <source>
        <strain evidence="2">Coryn-1</strain>
    </source>
</reference>
<dbReference type="KEGG" id="cmd:B841_04215"/>
<dbReference type="HOGENOM" id="CLU_056145_0_0_11"/>
<keyword evidence="2" id="KW-1185">Reference proteome</keyword>
<dbReference type="STRING" id="1224163.B841_04215"/>
<proteinExistence type="predicted"/>
<dbReference type="Pfam" id="PF21813">
    <property type="entry name" value="DUF6882"/>
    <property type="match status" value="1"/>
</dbReference>
<dbReference type="EMBL" id="CP003924">
    <property type="protein sequence ID" value="AGS34326.1"/>
    <property type="molecule type" value="Genomic_DNA"/>
</dbReference>
<evidence type="ECO:0000313" key="2">
    <source>
        <dbReference type="Proteomes" id="UP000015388"/>
    </source>
</evidence>
<dbReference type="RefSeq" id="WP_020934259.1">
    <property type="nucleotide sequence ID" value="NC_021915.1"/>
</dbReference>
<dbReference type="Proteomes" id="UP000015388">
    <property type="component" value="Chromosome"/>
</dbReference>
<gene>
    <name evidence="1" type="ORF">B841_04215</name>
</gene>
<organism evidence="1 2">
    <name type="scientific">Corynebacterium maris DSM 45190</name>
    <dbReference type="NCBI Taxonomy" id="1224163"/>
    <lineage>
        <taxon>Bacteria</taxon>
        <taxon>Bacillati</taxon>
        <taxon>Actinomycetota</taxon>
        <taxon>Actinomycetes</taxon>
        <taxon>Mycobacteriales</taxon>
        <taxon>Corynebacteriaceae</taxon>
        <taxon>Corynebacterium</taxon>
    </lineage>
</organism>
<name>S5THB0_9CORY</name>